<dbReference type="InterPro" id="IPR037721">
    <property type="entry name" value="Ferlin"/>
</dbReference>
<evidence type="ECO:0000256" key="3">
    <source>
        <dbReference type="ARBA" id="ARBA00022692"/>
    </source>
</evidence>
<dbReference type="GO" id="GO:0007009">
    <property type="term" value="P:plasma membrane organization"/>
    <property type="evidence" value="ECO:0007669"/>
    <property type="project" value="TreeGrafter"/>
</dbReference>
<dbReference type="OMA" id="QFVNKWA"/>
<comment type="similarity">
    <text evidence="2">Belongs to the ferlin family.</text>
</comment>
<dbReference type="Pfam" id="PF16165">
    <property type="entry name" value="Ferlin_C"/>
    <property type="match status" value="1"/>
</dbReference>
<evidence type="ECO:0000256" key="6">
    <source>
        <dbReference type="ARBA" id="ARBA00022837"/>
    </source>
</evidence>
<evidence type="ECO:0000256" key="9">
    <source>
        <dbReference type="SAM" id="MobiDB-lite"/>
    </source>
</evidence>
<dbReference type="Ensembl" id="ENSSPUT00000002182.1">
    <property type="protein sequence ID" value="ENSSPUP00000002065.1"/>
    <property type="gene ID" value="ENSSPUG00000001460.1"/>
</dbReference>
<keyword evidence="13" id="KW-1185">Reference proteome</keyword>
<feature type="compositionally biased region" description="Basic residues" evidence="9">
    <location>
        <begin position="1081"/>
        <end position="1091"/>
    </location>
</feature>
<dbReference type="CDD" id="cd08374">
    <property type="entry name" value="C2F_Ferlin"/>
    <property type="match status" value="1"/>
</dbReference>
<dbReference type="SMART" id="SM00239">
    <property type="entry name" value="C2"/>
    <property type="match status" value="6"/>
</dbReference>
<dbReference type="Pfam" id="PF00168">
    <property type="entry name" value="C2"/>
    <property type="match status" value="6"/>
</dbReference>
<dbReference type="CDD" id="cd04037">
    <property type="entry name" value="C2E_Ferlin"/>
    <property type="match status" value="1"/>
</dbReference>
<dbReference type="InterPro" id="IPR012968">
    <property type="entry name" value="FerIin_dom"/>
</dbReference>
<dbReference type="InterPro" id="IPR037720">
    <property type="entry name" value="C2B_Ferlin"/>
</dbReference>
<feature type="domain" description="C2" evidence="11">
    <location>
        <begin position="1456"/>
        <end position="1604"/>
    </location>
</feature>
<feature type="domain" description="C2" evidence="11">
    <location>
        <begin position="863"/>
        <end position="992"/>
    </location>
</feature>
<feature type="domain" description="C2" evidence="11">
    <location>
        <begin position="33"/>
        <end position="151"/>
    </location>
</feature>
<dbReference type="CDD" id="cd04011">
    <property type="entry name" value="C2B_Ferlin"/>
    <property type="match status" value="1"/>
</dbReference>
<dbReference type="GO" id="GO:0048471">
    <property type="term" value="C:perinuclear region of cytoplasm"/>
    <property type="evidence" value="ECO:0007669"/>
    <property type="project" value="Ensembl"/>
</dbReference>
<dbReference type="PROSITE" id="PS50004">
    <property type="entry name" value="C2"/>
    <property type="match status" value="6"/>
</dbReference>
<dbReference type="InterPro" id="IPR037722">
    <property type="entry name" value="C2C_Ferlin"/>
</dbReference>
<dbReference type="InterPro" id="IPR037723">
    <property type="entry name" value="C2D_Ferlin"/>
</dbReference>
<evidence type="ECO:0000256" key="7">
    <source>
        <dbReference type="ARBA" id="ARBA00022989"/>
    </source>
</evidence>
<dbReference type="GO" id="GO:0046872">
    <property type="term" value="F:metal ion binding"/>
    <property type="evidence" value="ECO:0007669"/>
    <property type="project" value="UniProtKB-KW"/>
</dbReference>
<dbReference type="InterPro" id="IPR035892">
    <property type="entry name" value="C2_domain_sf"/>
</dbReference>
<evidence type="ECO:0000256" key="5">
    <source>
        <dbReference type="ARBA" id="ARBA00022737"/>
    </source>
</evidence>
<keyword evidence="3 10" id="KW-0812">Transmembrane</keyword>
<dbReference type="InterPro" id="IPR037724">
    <property type="entry name" value="C2E_Ferlin"/>
</dbReference>
<dbReference type="Gene3D" id="2.60.40.150">
    <property type="entry name" value="C2 domain"/>
    <property type="match status" value="5"/>
</dbReference>
<dbReference type="Proteomes" id="UP000694392">
    <property type="component" value="Unplaced"/>
</dbReference>
<dbReference type="GO" id="GO:0009617">
    <property type="term" value="P:response to bacterium"/>
    <property type="evidence" value="ECO:0007669"/>
    <property type="project" value="Ensembl"/>
</dbReference>
<dbReference type="Pfam" id="PF22901">
    <property type="entry name" value="dsrm_Ferlin"/>
    <property type="match status" value="1"/>
</dbReference>
<dbReference type="FunFam" id="2.60.40.150:FF:000138">
    <property type="entry name" value="Fer-1-like family member 6"/>
    <property type="match status" value="1"/>
</dbReference>
<dbReference type="Pfam" id="PF08151">
    <property type="entry name" value="FerI"/>
    <property type="match status" value="1"/>
</dbReference>
<evidence type="ECO:0000313" key="12">
    <source>
        <dbReference type="Ensembl" id="ENSSPUP00000002065.1"/>
    </source>
</evidence>
<dbReference type="GO" id="GO:0055037">
    <property type="term" value="C:recycling endosome"/>
    <property type="evidence" value="ECO:0007669"/>
    <property type="project" value="Ensembl"/>
</dbReference>
<dbReference type="InterPro" id="IPR055072">
    <property type="entry name" value="Ferlin_DSRM"/>
</dbReference>
<dbReference type="InterPro" id="IPR032362">
    <property type="entry name" value="Ferlin_C"/>
</dbReference>
<feature type="transmembrane region" description="Helical" evidence="10">
    <location>
        <begin position="1700"/>
        <end position="1719"/>
    </location>
</feature>
<dbReference type="FunFam" id="2.60.40.150:FF:000009">
    <property type="entry name" value="dysferlin isoform X2"/>
    <property type="match status" value="1"/>
</dbReference>
<feature type="domain" description="C2" evidence="11">
    <location>
        <begin position="1215"/>
        <end position="1334"/>
    </location>
</feature>
<dbReference type="GO" id="GO:0005802">
    <property type="term" value="C:trans-Golgi network"/>
    <property type="evidence" value="ECO:0007669"/>
    <property type="project" value="Ensembl"/>
</dbReference>
<evidence type="ECO:0000256" key="8">
    <source>
        <dbReference type="ARBA" id="ARBA00023136"/>
    </source>
</evidence>
<dbReference type="FunFam" id="2.60.40.150:FF:000054">
    <property type="entry name" value="otoferlin isoform X2"/>
    <property type="match status" value="1"/>
</dbReference>
<keyword evidence="6" id="KW-0106">Calcium</keyword>
<feature type="compositionally biased region" description="Basic and acidic residues" evidence="9">
    <location>
        <begin position="381"/>
        <end position="402"/>
    </location>
</feature>
<dbReference type="PANTHER" id="PTHR12546:SF37">
    <property type="entry name" value="FER-1-LIKE 6 (C. ELEGANS)"/>
    <property type="match status" value="1"/>
</dbReference>
<dbReference type="InterPro" id="IPR037725">
    <property type="entry name" value="C2F_Ferlin"/>
</dbReference>
<sequence length="1733" mass="194976">MGRGRGPAHIWEGEGRFRNTRGYVFWRSGYVLSIPKSLFVPWSMRCTGALQIAITIIEARQLVGENIDPVVVMEIGDEKKQTTVKEGTNSPFYNEYFVFDFIGPQVHLFDKIIKISVMHNKLIGSMLIGFFKVDLGTVYSQPGHQFCDKWALLTDPADIRTGAKGYLKCDISVAGKGDTVQATQKASDAEEQIEKSLLIPKGFPSERPWARFYVRIYKAEGLPNMNSSIMANVTKAFMGDSKDLVDPYVVVIFSGQMGRTTVQKNCADPVWHEQIIFKEMFPPLCRRVKIQVWDEGSMNDVALATHFIDLKKISNEQDGDKGFLPTFGPAWINLYGSPRNHTLMDDHQELNEGFGEGVSYRGRLLIEIAVEILSGGIKLPSKDKDSKASKGTGKDKGAEDGKSASPSDKTNSTEVEVEPFDVPPEIHEEKFEEFLLFGAFFEATMIERKVGDKPISFEVSVGNFGNVIDGVSAAAGGKNKTNEGQGEESTPLLHEGEDEASHDIAMPLVSTTRPEKPLITEGNRFSNVNYCPLCVQADCLKSASPEYENICDVLKGYLFLFQEAMSNDANAIVQQQKKKISLDEMMRETQNFIENIRFLVDEPQNTVPDVFIWMLSNNKRVAYVRIPAKDVLYSPAKEQRGKHCGKIKTHFLKLPGKRPPGWNVHAKVDTYLWLGSIKYAHNILDNLPVGYETETPSAASSGHHTSPPPVNLLYKAQHVFQLRAHMYQARGLIAADTSGLSDPFAKVTFVSHCQTTKIISQTLSPTWNQMLLFNNVLLHGDGKEITEFPPVVVVEMYDDDAVGKSEYIGSTVAAPVVTLVDQKYEPPKLSYHPVYCGNLSGGDLLATFELLQVSYESLQNLPPVDPPDVSMIYPVPATIRPVLSKYRVEVLFWGLRELKKVQLLSVDRPQVLIECAGKGVKSCVIQSYKNNPNFNIQADWFEVELPENELLHPPLSICVVDWRAFGRSTLVGTHTINCLKQFLYKPTEVLPSEIDKGNLGTSTQASPESPKPLESPQPEPSPNDHIYVDVEHGAVALSATGPMKLPAPASVPASSAATPMKPESPSSEPVKEGKPKDSRKASRRSTKRKKRTIADESAENVIDWWSKYYASVLKVQKQTSSHVALTIEDEPDRKKKEKLLKKKVKEEASNLATLQVYDGDLESEFNNFEDWVKTFELLRGKSNDEDHSDYEDRAIGKFKGCFCIYKSLEDSSSADGAQPKILQGIPPNHSVKVLIRVYIVAAFNLSPADPDGKSDPYIVLRLGNTEIKDRDNYIPKQLNPVFGRSFEIQASFPKESLLSVVIYDHDLIGSDDLIGETKIDLENRFYSRHRATCGLQSQYEIEGYNAWRDTTKPTEILTKLCRDNKLRGPYMRPGEIQIGDKVFTGQTVFQADENEPVESYEHLALKVLRFWEEIPGIGCKLVPEHIETRPLYHKDKPGMEQGRVQMWVDMFPKDMPLPGPPVDISPRKPKGYELRVIIWNTEDVILEDENIFTGQKSSDIYVKGWLKGLEDDKQETDVHYNSLTGEGNFNWRFVFPFHYLPAEKQVVVSKRENIFSLEKTERKIPAELVLQVWDFERLSSDDFLGSLEMNLNGFPRAAKSAKSCDIGMVTATSEENKISIFQQKRVRGWWPFIKTGELTGKVEAEFHLVTAEEAEKNPVGKARKEPEPLEKPNRPDTSFSWFVNPFKCLYHLIWRNYKKYIIIGLILIILIIFLVLFIYTLPGAISRRIVVGN</sequence>
<dbReference type="PANTHER" id="PTHR12546">
    <property type="entry name" value="FER-1-LIKE"/>
    <property type="match status" value="1"/>
</dbReference>
<feature type="compositionally biased region" description="Pro residues" evidence="9">
    <location>
        <begin position="1009"/>
        <end position="1021"/>
    </location>
</feature>
<dbReference type="InterPro" id="IPR000008">
    <property type="entry name" value="C2_dom"/>
</dbReference>
<comment type="subcellular location">
    <subcellularLocation>
        <location evidence="1">Membrane</location>
        <topology evidence="1">Single-pass membrane protein</topology>
    </subcellularLocation>
</comment>
<evidence type="ECO:0000256" key="10">
    <source>
        <dbReference type="SAM" id="Phobius"/>
    </source>
</evidence>
<dbReference type="InterPro" id="IPR012561">
    <property type="entry name" value="Ferlin_B-domain"/>
</dbReference>
<dbReference type="GeneTree" id="ENSGT00940000159069"/>
<reference evidence="12" key="2">
    <citation type="submission" date="2025-09" db="UniProtKB">
        <authorList>
            <consortium name="Ensembl"/>
        </authorList>
    </citation>
    <scope>IDENTIFICATION</scope>
</reference>
<gene>
    <name evidence="12" type="primary">FER1L6</name>
</gene>
<evidence type="ECO:0000256" key="1">
    <source>
        <dbReference type="ARBA" id="ARBA00004167"/>
    </source>
</evidence>
<organism evidence="12 13">
    <name type="scientific">Sphenodon punctatus</name>
    <name type="common">Tuatara</name>
    <name type="synonym">Hatteria punctata</name>
    <dbReference type="NCBI Taxonomy" id="8508"/>
    <lineage>
        <taxon>Eukaryota</taxon>
        <taxon>Metazoa</taxon>
        <taxon>Chordata</taxon>
        <taxon>Craniata</taxon>
        <taxon>Vertebrata</taxon>
        <taxon>Euteleostomi</taxon>
        <taxon>Lepidosauria</taxon>
        <taxon>Sphenodontia</taxon>
        <taxon>Sphenodontidae</taxon>
        <taxon>Sphenodon</taxon>
    </lineage>
</organism>
<feature type="compositionally biased region" description="Polar residues" evidence="9">
    <location>
        <begin position="404"/>
        <end position="413"/>
    </location>
</feature>
<name>A0A8D0G236_SPHPU</name>
<dbReference type="GO" id="GO:0005544">
    <property type="term" value="F:calcium-dependent phospholipid binding"/>
    <property type="evidence" value="ECO:0007669"/>
    <property type="project" value="Ensembl"/>
</dbReference>
<reference evidence="12" key="1">
    <citation type="submission" date="2025-08" db="UniProtKB">
        <authorList>
            <consortium name="Ensembl"/>
        </authorList>
    </citation>
    <scope>IDENTIFICATION</scope>
</reference>
<dbReference type="Pfam" id="PF08150">
    <property type="entry name" value="FerB"/>
    <property type="match status" value="1"/>
</dbReference>
<keyword evidence="4" id="KW-0479">Metal-binding</keyword>
<evidence type="ECO:0000256" key="4">
    <source>
        <dbReference type="ARBA" id="ARBA00022723"/>
    </source>
</evidence>
<feature type="domain" description="C2" evidence="11">
    <location>
        <begin position="704"/>
        <end position="831"/>
    </location>
</feature>
<feature type="compositionally biased region" description="Low complexity" evidence="9">
    <location>
        <begin position="1046"/>
        <end position="1057"/>
    </location>
</feature>
<accession>A0A8D0G236</accession>
<dbReference type="SMART" id="SM01202">
    <property type="entry name" value="FerI"/>
    <property type="match status" value="1"/>
</dbReference>
<evidence type="ECO:0000259" key="11">
    <source>
        <dbReference type="PROSITE" id="PS50004"/>
    </source>
</evidence>
<protein>
    <submittedName>
        <fullName evidence="12">Fer-1 like family member 6</fullName>
    </submittedName>
</protein>
<keyword evidence="7 10" id="KW-1133">Transmembrane helix</keyword>
<dbReference type="SMART" id="SM01201">
    <property type="entry name" value="FerB"/>
    <property type="match status" value="1"/>
</dbReference>
<feature type="compositionally biased region" description="Basic and acidic residues" evidence="9">
    <location>
        <begin position="1069"/>
        <end position="1080"/>
    </location>
</feature>
<feature type="region of interest" description="Disordered" evidence="9">
    <location>
        <begin position="994"/>
        <end position="1026"/>
    </location>
</feature>
<feature type="region of interest" description="Disordered" evidence="9">
    <location>
        <begin position="1046"/>
        <end position="1093"/>
    </location>
</feature>
<evidence type="ECO:0000256" key="2">
    <source>
        <dbReference type="ARBA" id="ARBA00007561"/>
    </source>
</evidence>
<keyword evidence="8 10" id="KW-0472">Membrane</keyword>
<feature type="domain" description="C2" evidence="11">
    <location>
        <begin position="189"/>
        <end position="323"/>
    </location>
</feature>
<feature type="region of interest" description="Disordered" evidence="9">
    <location>
        <begin position="381"/>
        <end position="417"/>
    </location>
</feature>
<dbReference type="CDD" id="cd04018">
    <property type="entry name" value="C2C_Ferlin"/>
    <property type="match status" value="1"/>
</dbReference>
<dbReference type="GO" id="GO:0005886">
    <property type="term" value="C:plasma membrane"/>
    <property type="evidence" value="ECO:0007669"/>
    <property type="project" value="Ensembl"/>
</dbReference>
<dbReference type="SUPFAM" id="SSF49562">
    <property type="entry name" value="C2 domain (Calcium/lipid-binding domain, CaLB)"/>
    <property type="match status" value="6"/>
</dbReference>
<keyword evidence="5" id="KW-0677">Repeat</keyword>
<dbReference type="FunFam" id="2.60.40.150:FF:000034">
    <property type="entry name" value="otoferlin isoform X2"/>
    <property type="match status" value="1"/>
</dbReference>
<evidence type="ECO:0000313" key="13">
    <source>
        <dbReference type="Proteomes" id="UP000694392"/>
    </source>
</evidence>
<dbReference type="CDD" id="cd04017">
    <property type="entry name" value="C2D_Ferlin"/>
    <property type="match status" value="1"/>
</dbReference>
<proteinExistence type="inferred from homology"/>
<dbReference type="FunFam" id="2.60.40.150:FF:000026">
    <property type="entry name" value="dysferlin isoform X2"/>
    <property type="match status" value="1"/>
</dbReference>